<dbReference type="GO" id="GO:0071897">
    <property type="term" value="P:DNA biosynthetic process"/>
    <property type="evidence" value="ECO:0007669"/>
    <property type="project" value="UniProtKB-ARBA"/>
</dbReference>
<reference evidence="2 3" key="1">
    <citation type="submission" date="2023-03" db="EMBL/GenBank/DDBJ databases">
        <title>Genome insight into feeding habits of ladybird beetles.</title>
        <authorList>
            <person name="Li H.-S."/>
            <person name="Huang Y.-H."/>
            <person name="Pang H."/>
        </authorList>
    </citation>
    <scope>NUCLEOTIDE SEQUENCE [LARGE SCALE GENOMIC DNA]</scope>
    <source>
        <strain evidence="2">SYSU_2023b</strain>
        <tissue evidence="2">Whole body</tissue>
    </source>
</reference>
<evidence type="ECO:0000259" key="1">
    <source>
        <dbReference type="Pfam" id="PF00078"/>
    </source>
</evidence>
<dbReference type="Pfam" id="PF00078">
    <property type="entry name" value="RVT_1"/>
    <property type="match status" value="1"/>
</dbReference>
<feature type="domain" description="Reverse transcriptase" evidence="1">
    <location>
        <begin position="46"/>
        <end position="147"/>
    </location>
</feature>
<accession>A0AAW1UDB6</accession>
<evidence type="ECO:0000313" key="3">
    <source>
        <dbReference type="Proteomes" id="UP001431783"/>
    </source>
</evidence>
<evidence type="ECO:0000313" key="2">
    <source>
        <dbReference type="EMBL" id="KAK9880643.1"/>
    </source>
</evidence>
<dbReference type="EMBL" id="JARQZJ010000065">
    <property type="protein sequence ID" value="KAK9880643.1"/>
    <property type="molecule type" value="Genomic_DNA"/>
</dbReference>
<proteinExistence type="predicted"/>
<gene>
    <name evidence="2" type="ORF">WA026_011882</name>
</gene>
<dbReference type="Proteomes" id="UP001431783">
    <property type="component" value="Unassembled WGS sequence"/>
</dbReference>
<dbReference type="PANTHER" id="PTHR33332">
    <property type="entry name" value="REVERSE TRANSCRIPTASE DOMAIN-CONTAINING PROTEIN"/>
    <property type="match status" value="1"/>
</dbReference>
<name>A0AAW1UDB6_9CUCU</name>
<sequence>MEESDTDRLENLGYMNIQNILVSLREGIFPECMKTALVVPLFKKGDPNETENCRPISLLTTVSKVFEKCMSVQMINIFEYNNLFNEKQFGFRKNKNTVLGSMNLVSDIMDAFDGCCCSTVLFCDLSKAFDCVDHGTLLPTLEAYKFAATAFVF</sequence>
<keyword evidence="3" id="KW-1185">Reference proteome</keyword>
<dbReference type="SUPFAM" id="SSF56672">
    <property type="entry name" value="DNA/RNA polymerases"/>
    <property type="match status" value="1"/>
</dbReference>
<organism evidence="2 3">
    <name type="scientific">Henosepilachna vigintioctopunctata</name>
    <dbReference type="NCBI Taxonomy" id="420089"/>
    <lineage>
        <taxon>Eukaryota</taxon>
        <taxon>Metazoa</taxon>
        <taxon>Ecdysozoa</taxon>
        <taxon>Arthropoda</taxon>
        <taxon>Hexapoda</taxon>
        <taxon>Insecta</taxon>
        <taxon>Pterygota</taxon>
        <taxon>Neoptera</taxon>
        <taxon>Endopterygota</taxon>
        <taxon>Coleoptera</taxon>
        <taxon>Polyphaga</taxon>
        <taxon>Cucujiformia</taxon>
        <taxon>Coccinelloidea</taxon>
        <taxon>Coccinellidae</taxon>
        <taxon>Epilachninae</taxon>
        <taxon>Epilachnini</taxon>
        <taxon>Henosepilachna</taxon>
    </lineage>
</organism>
<comment type="caution">
    <text evidence="2">The sequence shown here is derived from an EMBL/GenBank/DDBJ whole genome shotgun (WGS) entry which is preliminary data.</text>
</comment>
<dbReference type="AlphaFoldDB" id="A0AAW1UDB6"/>
<protein>
    <recommendedName>
        <fullName evidence="1">Reverse transcriptase domain-containing protein</fullName>
    </recommendedName>
</protein>
<dbReference type="InterPro" id="IPR000477">
    <property type="entry name" value="RT_dom"/>
</dbReference>
<dbReference type="InterPro" id="IPR043502">
    <property type="entry name" value="DNA/RNA_pol_sf"/>
</dbReference>